<accession>A0A1X7ARY4</accession>
<dbReference type="SMART" id="SM00422">
    <property type="entry name" value="HTH_MERR"/>
    <property type="match status" value="1"/>
</dbReference>
<evidence type="ECO:0000259" key="5">
    <source>
        <dbReference type="PROSITE" id="PS50937"/>
    </source>
</evidence>
<dbReference type="GO" id="GO:0003677">
    <property type="term" value="F:DNA binding"/>
    <property type="evidence" value="ECO:0007669"/>
    <property type="project" value="UniProtKB-KW"/>
</dbReference>
<reference evidence="6 7" key="1">
    <citation type="submission" date="2017-03" db="EMBL/GenBank/DDBJ databases">
        <authorList>
            <person name="Afonso C.L."/>
            <person name="Miller P.J."/>
            <person name="Scott M.A."/>
            <person name="Spackman E."/>
            <person name="Goraichik I."/>
            <person name="Dimitrov K.M."/>
            <person name="Suarez D.L."/>
            <person name="Swayne D.E."/>
        </authorList>
    </citation>
    <scope>NUCLEOTIDE SEQUENCE [LARGE SCALE GENOMIC DNA]</scope>
    <source>
        <strain evidence="6">SB41UT1</strain>
    </source>
</reference>
<dbReference type="EMBL" id="FWPT01000011">
    <property type="protein sequence ID" value="SMA50177.1"/>
    <property type="molecule type" value="Genomic_DNA"/>
</dbReference>
<organism evidence="6 7">
    <name type="scientific">Parendozoicomonas haliclonae</name>
    <dbReference type="NCBI Taxonomy" id="1960125"/>
    <lineage>
        <taxon>Bacteria</taxon>
        <taxon>Pseudomonadati</taxon>
        <taxon>Pseudomonadota</taxon>
        <taxon>Gammaproteobacteria</taxon>
        <taxon>Oceanospirillales</taxon>
        <taxon>Endozoicomonadaceae</taxon>
        <taxon>Parendozoicomonas</taxon>
    </lineage>
</organism>
<evidence type="ECO:0000256" key="4">
    <source>
        <dbReference type="ARBA" id="ARBA00023163"/>
    </source>
</evidence>
<dbReference type="PANTHER" id="PTHR30204:SF69">
    <property type="entry name" value="MERR-FAMILY TRANSCRIPTIONAL REGULATOR"/>
    <property type="match status" value="1"/>
</dbReference>
<feature type="domain" description="HTH merR-type" evidence="5">
    <location>
        <begin position="11"/>
        <end position="80"/>
    </location>
</feature>
<dbReference type="InterPro" id="IPR009061">
    <property type="entry name" value="DNA-bd_dom_put_sf"/>
</dbReference>
<gene>
    <name evidence="6" type="primary">tipA</name>
    <name evidence="6" type="ORF">EHSB41UT_03970</name>
</gene>
<dbReference type="PRINTS" id="PR00040">
    <property type="entry name" value="HTHMERR"/>
</dbReference>
<dbReference type="Proteomes" id="UP000196573">
    <property type="component" value="Unassembled WGS sequence"/>
</dbReference>
<sequence>MIALPFERSEMLTITELARRHDVSRTTILYYEREGLLLPRSRSENGYRWYGEQEENRLEAIKAYRSYGVPVRDICSLLDIPEGMEQERVLRRQFAALENEIQKLRQQQNAIVMLLEHPELLEQQMVNKERWVEIMKAAGFDEQAMQNWHKQFEKMEPEAHQEFLESLSIEAEEVKAIREWSRK</sequence>
<proteinExistence type="predicted"/>
<dbReference type="AlphaFoldDB" id="A0A1X7ARY4"/>
<evidence type="ECO:0000313" key="7">
    <source>
        <dbReference type="Proteomes" id="UP000196573"/>
    </source>
</evidence>
<dbReference type="PROSITE" id="PS50937">
    <property type="entry name" value="HTH_MERR_2"/>
    <property type="match status" value="1"/>
</dbReference>
<dbReference type="InterPro" id="IPR047057">
    <property type="entry name" value="MerR_fam"/>
</dbReference>
<dbReference type="InterPro" id="IPR000551">
    <property type="entry name" value="MerR-type_HTH_dom"/>
</dbReference>
<evidence type="ECO:0000313" key="6">
    <source>
        <dbReference type="EMBL" id="SMA50177.1"/>
    </source>
</evidence>
<name>A0A1X7ARY4_9GAMM</name>
<keyword evidence="2" id="KW-0805">Transcription regulation</keyword>
<keyword evidence="7" id="KW-1185">Reference proteome</keyword>
<protein>
    <submittedName>
        <fullName evidence="6">HTH-type transcriptional activator TipA</fullName>
    </submittedName>
</protein>
<dbReference type="SUPFAM" id="SSF46955">
    <property type="entry name" value="Putative DNA-binding domain"/>
    <property type="match status" value="1"/>
</dbReference>
<keyword evidence="3" id="KW-0238">DNA-binding</keyword>
<keyword evidence="1" id="KW-0678">Repressor</keyword>
<keyword evidence="4" id="KW-0804">Transcription</keyword>
<evidence type="ECO:0000256" key="3">
    <source>
        <dbReference type="ARBA" id="ARBA00023125"/>
    </source>
</evidence>
<dbReference type="RefSeq" id="WP_242667372.1">
    <property type="nucleotide sequence ID" value="NZ_CBCSCN010000013.1"/>
</dbReference>
<evidence type="ECO:0000256" key="1">
    <source>
        <dbReference type="ARBA" id="ARBA00022491"/>
    </source>
</evidence>
<evidence type="ECO:0000256" key="2">
    <source>
        <dbReference type="ARBA" id="ARBA00023015"/>
    </source>
</evidence>
<dbReference type="PANTHER" id="PTHR30204">
    <property type="entry name" value="REDOX-CYCLING DRUG-SENSING TRANSCRIPTIONAL ACTIVATOR SOXR"/>
    <property type="match status" value="1"/>
</dbReference>
<dbReference type="Pfam" id="PF13411">
    <property type="entry name" value="MerR_1"/>
    <property type="match status" value="1"/>
</dbReference>
<dbReference type="GO" id="GO:0003700">
    <property type="term" value="F:DNA-binding transcription factor activity"/>
    <property type="evidence" value="ECO:0007669"/>
    <property type="project" value="InterPro"/>
</dbReference>
<dbReference type="Gene3D" id="1.10.1660.10">
    <property type="match status" value="1"/>
</dbReference>